<dbReference type="InterPro" id="IPR036365">
    <property type="entry name" value="PGBD-like_sf"/>
</dbReference>
<dbReference type="InterPro" id="IPR052905">
    <property type="entry name" value="LD-transpeptidase_YkuD-like"/>
</dbReference>
<feature type="domain" description="L,D-TPase catalytic" evidence="8">
    <location>
        <begin position="321"/>
        <end position="522"/>
    </location>
</feature>
<evidence type="ECO:0000256" key="1">
    <source>
        <dbReference type="ARBA" id="ARBA00004752"/>
    </source>
</evidence>
<dbReference type="Pfam" id="PF01471">
    <property type="entry name" value="PG_binding_1"/>
    <property type="match status" value="1"/>
</dbReference>
<evidence type="ECO:0000256" key="2">
    <source>
        <dbReference type="ARBA" id="ARBA00005992"/>
    </source>
</evidence>
<keyword evidence="5 7" id="KW-0573">Peptidoglycan synthesis</keyword>
<dbReference type="PROSITE" id="PS52029">
    <property type="entry name" value="LD_TPASE"/>
    <property type="match status" value="1"/>
</dbReference>
<keyword evidence="10" id="KW-1185">Reference proteome</keyword>
<keyword evidence="3" id="KW-0808">Transferase</keyword>
<evidence type="ECO:0000256" key="5">
    <source>
        <dbReference type="ARBA" id="ARBA00022984"/>
    </source>
</evidence>
<evidence type="ECO:0000259" key="8">
    <source>
        <dbReference type="PROSITE" id="PS52029"/>
    </source>
</evidence>
<dbReference type="InterPro" id="IPR005490">
    <property type="entry name" value="LD_TPept_cat_dom"/>
</dbReference>
<evidence type="ECO:0000256" key="6">
    <source>
        <dbReference type="ARBA" id="ARBA00023316"/>
    </source>
</evidence>
<keyword evidence="4 7" id="KW-0133">Cell shape</keyword>
<name>A0ABV5J6F7_9BACT</name>
<dbReference type="CDD" id="cd16913">
    <property type="entry name" value="YkuD_like"/>
    <property type="match status" value="1"/>
</dbReference>
<dbReference type="Pfam" id="PF03734">
    <property type="entry name" value="YkuD"/>
    <property type="match status" value="1"/>
</dbReference>
<dbReference type="PANTHER" id="PTHR41533">
    <property type="entry name" value="L,D-TRANSPEPTIDASE HI_1667-RELATED"/>
    <property type="match status" value="1"/>
</dbReference>
<dbReference type="RefSeq" id="WP_290248233.1">
    <property type="nucleotide sequence ID" value="NZ_JAUFQT010000001.1"/>
</dbReference>
<dbReference type="Gene3D" id="1.10.101.10">
    <property type="entry name" value="PGBD-like superfamily/PGBD"/>
    <property type="match status" value="1"/>
</dbReference>
<dbReference type="InterPro" id="IPR038063">
    <property type="entry name" value="Transpep_catalytic_dom"/>
</dbReference>
<dbReference type="InterPro" id="IPR045380">
    <property type="entry name" value="LD_TPept_scaffold_dom"/>
</dbReference>
<comment type="caution">
    <text evidence="9">The sequence shown here is derived from an EMBL/GenBank/DDBJ whole genome shotgun (WGS) entry which is preliminary data.</text>
</comment>
<evidence type="ECO:0000256" key="3">
    <source>
        <dbReference type="ARBA" id="ARBA00022679"/>
    </source>
</evidence>
<dbReference type="InterPro" id="IPR036366">
    <property type="entry name" value="PGBDSf"/>
</dbReference>
<feature type="active site" description="Nucleophile" evidence="7">
    <location>
        <position position="474"/>
    </location>
</feature>
<feature type="active site" description="Proton donor/acceptor" evidence="7">
    <location>
        <position position="455"/>
    </location>
</feature>
<comment type="similarity">
    <text evidence="2">Belongs to the YkuD family.</text>
</comment>
<gene>
    <name evidence="9" type="ORF">ACFFUR_11350</name>
</gene>
<protein>
    <submittedName>
        <fullName evidence="9">Murein L,D-transpeptidase</fullName>
    </submittedName>
</protein>
<evidence type="ECO:0000256" key="7">
    <source>
        <dbReference type="PROSITE-ProRule" id="PRU01373"/>
    </source>
</evidence>
<comment type="pathway">
    <text evidence="1 7">Cell wall biogenesis; peptidoglycan biosynthesis.</text>
</comment>
<dbReference type="Gene3D" id="2.40.440.10">
    <property type="entry name" value="L,D-transpeptidase catalytic domain-like"/>
    <property type="match status" value="1"/>
</dbReference>
<keyword evidence="6 7" id="KW-0961">Cell wall biogenesis/degradation</keyword>
<dbReference type="PANTHER" id="PTHR41533:SF2">
    <property type="entry name" value="BLR7131 PROTEIN"/>
    <property type="match status" value="1"/>
</dbReference>
<sequence length="555" mass="64662">MKLRYFLFIASFSLIFTARCNQQKAEQDLPNSIRTVLESRLPNGDLEIAKEHIYLTGLLNEFYYFRNFKPAWTQEGKLTCQARELHYQIQQSQFDGLFPSDYHHNAIEELFVELDSINERGSQVPENKLSQLDVLLSDAYMRLGTHLYFGKVDPEDLTAGWNIPVKKSNPQLPNHLETAIRKKNIAESLESLCPSFPIYQQMRNFLRDFVNLEEKTNQWKKVSEAKMIQPLERNKDIPLIRDRLIFWKDLVPYPVEDEEVYDSAMLEGVYRFQERYGLNQDGIIGKATLEALNESPEDLIQKVSVNLERLRWLPDTLIDNRFIVVNIANFQLDLMQHGGRDTLLTSTAIVGRAYRSTPVFSAQMSYLVFNPVWTVPPGILKADVLPEIKKDLEYLEKKHMKVFTSGGQEVDPNKIDWRNAVADKFPYLVKQVPGPHNSMGLVKFMFPNKYNVYIHDTPEKELFKKDTRAFSSGCIRIQKPFELAKILLKEHPDWPEEKIEEAIQAGKEQTVSFKAKIPVVVLYLSFWTDWEGKPQIRRDVYKRDKPLYEVLSSRK</sequence>
<evidence type="ECO:0000256" key="4">
    <source>
        <dbReference type="ARBA" id="ARBA00022960"/>
    </source>
</evidence>
<accession>A0ABV5J6F7</accession>
<organism evidence="9 10">
    <name type="scientific">Echinicola jeungdonensis</name>
    <dbReference type="NCBI Taxonomy" id="709343"/>
    <lineage>
        <taxon>Bacteria</taxon>
        <taxon>Pseudomonadati</taxon>
        <taxon>Bacteroidota</taxon>
        <taxon>Cytophagia</taxon>
        <taxon>Cytophagales</taxon>
        <taxon>Cyclobacteriaceae</taxon>
        <taxon>Echinicola</taxon>
    </lineage>
</organism>
<dbReference type="InterPro" id="IPR002477">
    <property type="entry name" value="Peptidoglycan-bd-like"/>
</dbReference>
<dbReference type="SUPFAM" id="SSF141523">
    <property type="entry name" value="L,D-transpeptidase catalytic domain-like"/>
    <property type="match status" value="1"/>
</dbReference>
<dbReference type="Pfam" id="PF20142">
    <property type="entry name" value="Scaffold"/>
    <property type="match status" value="1"/>
</dbReference>
<evidence type="ECO:0000313" key="10">
    <source>
        <dbReference type="Proteomes" id="UP001589654"/>
    </source>
</evidence>
<reference evidence="9 10" key="1">
    <citation type="submission" date="2024-09" db="EMBL/GenBank/DDBJ databases">
        <authorList>
            <person name="Sun Q."/>
            <person name="Mori K."/>
        </authorList>
    </citation>
    <scope>NUCLEOTIDE SEQUENCE [LARGE SCALE GENOMIC DNA]</scope>
    <source>
        <strain evidence="9 10">CECT 7682</strain>
    </source>
</reference>
<dbReference type="SUPFAM" id="SSF47090">
    <property type="entry name" value="PGBD-like"/>
    <property type="match status" value="1"/>
</dbReference>
<proteinExistence type="inferred from homology"/>
<dbReference type="Proteomes" id="UP001589654">
    <property type="component" value="Unassembled WGS sequence"/>
</dbReference>
<evidence type="ECO:0000313" key="9">
    <source>
        <dbReference type="EMBL" id="MFB9212402.1"/>
    </source>
</evidence>
<dbReference type="EMBL" id="JBHMEW010000060">
    <property type="protein sequence ID" value="MFB9212402.1"/>
    <property type="molecule type" value="Genomic_DNA"/>
</dbReference>